<dbReference type="OrthoDB" id="26679at2759"/>
<feature type="active site" description="Proton donor" evidence="3">
    <location>
        <position position="187"/>
    </location>
</feature>
<dbReference type="Gene3D" id="3.75.10.10">
    <property type="entry name" value="L-arginine/glycine Amidinotransferase, Chain A"/>
    <property type="match status" value="1"/>
</dbReference>
<dbReference type="GO" id="GO:0045429">
    <property type="term" value="P:positive regulation of nitric oxide biosynthetic process"/>
    <property type="evidence" value="ECO:0007669"/>
    <property type="project" value="TreeGrafter"/>
</dbReference>
<feature type="binding site" evidence="4">
    <location>
        <position position="94"/>
    </location>
    <ligand>
        <name>substrate</name>
    </ligand>
</feature>
<dbReference type="GeneID" id="37027672"/>
<name>A0A316UZ49_9BASI</name>
<dbReference type="AlphaFoldDB" id="A0A316UZ49"/>
<reference evidence="5 6" key="1">
    <citation type="journal article" date="2018" name="Mol. Biol. Evol.">
        <title>Broad Genomic Sampling Reveals a Smut Pathogenic Ancestry of the Fungal Clade Ustilaginomycotina.</title>
        <authorList>
            <person name="Kijpornyongpan T."/>
            <person name="Mondo S.J."/>
            <person name="Barry K."/>
            <person name="Sandor L."/>
            <person name="Lee J."/>
            <person name="Lipzen A."/>
            <person name="Pangilinan J."/>
            <person name="LaButti K."/>
            <person name="Hainaut M."/>
            <person name="Henrissat B."/>
            <person name="Grigoriev I.V."/>
            <person name="Spatafora J.W."/>
            <person name="Aime M.C."/>
        </authorList>
    </citation>
    <scope>NUCLEOTIDE SEQUENCE [LARGE SCALE GENOMIC DNA]</scope>
    <source>
        <strain evidence="5 6">MCA 5214</strain>
    </source>
</reference>
<dbReference type="PANTHER" id="PTHR12737:SF9">
    <property type="entry name" value="DIMETHYLARGININASE"/>
    <property type="match status" value="1"/>
</dbReference>
<feature type="active site" description="Nucleophile" evidence="3">
    <location>
        <position position="284"/>
    </location>
</feature>
<dbReference type="PANTHER" id="PTHR12737">
    <property type="entry name" value="DIMETHYLARGININE DIMETHYLAMINOHYDROLASE"/>
    <property type="match status" value="1"/>
</dbReference>
<protein>
    <submittedName>
        <fullName evidence="5">Uncharacterized protein</fullName>
    </submittedName>
</protein>
<dbReference type="InterPro" id="IPR033199">
    <property type="entry name" value="DDAH-like"/>
</dbReference>
<gene>
    <name evidence="5" type="ORF">BDZ90DRAFT_231403</name>
</gene>
<dbReference type="Proteomes" id="UP000245884">
    <property type="component" value="Unassembled WGS sequence"/>
</dbReference>
<dbReference type="STRING" id="1569628.A0A316UZ49"/>
<dbReference type="GO" id="GO:0006525">
    <property type="term" value="P:arginine metabolic process"/>
    <property type="evidence" value="ECO:0007669"/>
    <property type="project" value="TreeGrafter"/>
</dbReference>
<evidence type="ECO:0000256" key="4">
    <source>
        <dbReference type="PIRSR" id="PIRSR633199-2"/>
    </source>
</evidence>
<keyword evidence="6" id="KW-1185">Reference proteome</keyword>
<evidence type="ECO:0000313" key="6">
    <source>
        <dbReference type="Proteomes" id="UP000245884"/>
    </source>
</evidence>
<feature type="binding site" evidence="4">
    <location>
        <position position="21"/>
    </location>
    <ligand>
        <name>substrate</name>
    </ligand>
</feature>
<dbReference type="GO" id="GO:0016403">
    <property type="term" value="F:dimethylargininase activity"/>
    <property type="evidence" value="ECO:0007669"/>
    <property type="project" value="TreeGrafter"/>
</dbReference>
<evidence type="ECO:0000256" key="3">
    <source>
        <dbReference type="PIRSR" id="PIRSR633199-1"/>
    </source>
</evidence>
<keyword evidence="2" id="KW-0378">Hydrolase</keyword>
<sequence>MSLHPLLLVRQPSPRLSEGILTHLSPRTADPPTLARSLAQWKAYVDVFRQRGWDVIEVEAADECPDGVFIEDAVVVFPGEPGVVMLVRSGSEERRKEYATAKSAVEEHLVKKRGFELVDFYDDKVDSTGHATMDGGDVLKVAKEKTVYVGLSGRTNKEGVEVIKREMGMKRGWKVVTVDMGGKGWLHLKSATTALPCGSHFLLAAMQGGASRPDSKTLRIKEEGETPWIEVAEDEGVAVVELGGKDVLLSSSAPRTKAQLEAQGWNVITADVADFEALEGCVTCLSVRVR</sequence>
<feature type="binding site" evidence="4">
    <location>
        <position position="154"/>
    </location>
    <ligand>
        <name>substrate</name>
    </ligand>
</feature>
<accession>A0A316UZ49</accession>
<dbReference type="EMBL" id="KZ819665">
    <property type="protein sequence ID" value="PWN28425.1"/>
    <property type="molecule type" value="Genomic_DNA"/>
</dbReference>
<dbReference type="GO" id="GO:0000052">
    <property type="term" value="P:citrulline metabolic process"/>
    <property type="evidence" value="ECO:0007669"/>
    <property type="project" value="TreeGrafter"/>
</dbReference>
<feature type="binding site" evidence="4">
    <location>
        <position position="278"/>
    </location>
    <ligand>
        <name>substrate</name>
    </ligand>
</feature>
<evidence type="ECO:0000313" key="5">
    <source>
        <dbReference type="EMBL" id="PWN28425.1"/>
    </source>
</evidence>
<comment type="similarity">
    <text evidence="1">Belongs to the DDAH family.</text>
</comment>
<organism evidence="5 6">
    <name type="scientific">Jaminaea rosea</name>
    <dbReference type="NCBI Taxonomy" id="1569628"/>
    <lineage>
        <taxon>Eukaryota</taxon>
        <taxon>Fungi</taxon>
        <taxon>Dikarya</taxon>
        <taxon>Basidiomycota</taxon>
        <taxon>Ustilaginomycotina</taxon>
        <taxon>Exobasidiomycetes</taxon>
        <taxon>Microstromatales</taxon>
        <taxon>Microstromatales incertae sedis</taxon>
        <taxon>Jaminaea</taxon>
    </lineage>
</organism>
<feature type="binding site" evidence="4">
    <location>
        <begin position="71"/>
        <end position="72"/>
    </location>
    <ligand>
        <name>substrate</name>
    </ligand>
</feature>
<dbReference type="SUPFAM" id="SSF55909">
    <property type="entry name" value="Pentein"/>
    <property type="match status" value="1"/>
</dbReference>
<dbReference type="RefSeq" id="XP_025363037.1">
    <property type="nucleotide sequence ID" value="XM_025505849.1"/>
</dbReference>
<dbReference type="Pfam" id="PF19420">
    <property type="entry name" value="DDAH_eukar"/>
    <property type="match status" value="1"/>
</dbReference>
<evidence type="ECO:0000256" key="1">
    <source>
        <dbReference type="ARBA" id="ARBA00008532"/>
    </source>
</evidence>
<evidence type="ECO:0000256" key="2">
    <source>
        <dbReference type="ARBA" id="ARBA00022801"/>
    </source>
</evidence>
<proteinExistence type="inferred from homology"/>
<dbReference type="GO" id="GO:0016597">
    <property type="term" value="F:amino acid binding"/>
    <property type="evidence" value="ECO:0007669"/>
    <property type="project" value="TreeGrafter"/>
</dbReference>
<feature type="binding site" evidence="4">
    <location>
        <position position="66"/>
    </location>
    <ligand>
        <name>substrate</name>
    </ligand>
</feature>